<evidence type="ECO:0000256" key="1">
    <source>
        <dbReference type="SAM" id="MobiDB-lite"/>
    </source>
</evidence>
<evidence type="ECO:0008006" key="4">
    <source>
        <dbReference type="Google" id="ProtNLM"/>
    </source>
</evidence>
<dbReference type="RefSeq" id="WP_150457103.1">
    <property type="nucleotide sequence ID" value="NZ_VYKK01000005.1"/>
</dbReference>
<dbReference type="Pfam" id="PF13174">
    <property type="entry name" value="TPR_6"/>
    <property type="match status" value="1"/>
</dbReference>
<evidence type="ECO:0000313" key="3">
    <source>
        <dbReference type="Proteomes" id="UP000367750"/>
    </source>
</evidence>
<comment type="caution">
    <text evidence="2">The sequence shown here is derived from an EMBL/GenBank/DDBJ whole genome shotgun (WGS) entry which is preliminary data.</text>
</comment>
<dbReference type="AlphaFoldDB" id="A0A5J5GER1"/>
<dbReference type="Proteomes" id="UP000367750">
    <property type="component" value="Unassembled WGS sequence"/>
</dbReference>
<keyword evidence="3" id="KW-1185">Reference proteome</keyword>
<proteinExistence type="predicted"/>
<gene>
    <name evidence="2" type="ORF">F4V43_04740</name>
</gene>
<dbReference type="OrthoDB" id="2370959at2"/>
<accession>A0A5J5GER1</accession>
<protein>
    <recommendedName>
        <fullName evidence="4">Tetratricopeptide repeat protein</fullName>
    </recommendedName>
</protein>
<dbReference type="SUPFAM" id="SSF48452">
    <property type="entry name" value="TPR-like"/>
    <property type="match status" value="1"/>
</dbReference>
<dbReference type="InterPro" id="IPR011990">
    <property type="entry name" value="TPR-like_helical_dom_sf"/>
</dbReference>
<evidence type="ECO:0000313" key="2">
    <source>
        <dbReference type="EMBL" id="KAA9006272.1"/>
    </source>
</evidence>
<dbReference type="InterPro" id="IPR019734">
    <property type="entry name" value="TPR_rpt"/>
</dbReference>
<sequence length="226" mass="25419">MFQQMFAEMNDMLSDIAARYAGAGDSERRELMEKYRMLRRLSDEALDEWLVFAEHLSRFRQAAGVGDEDGGDPQEAPFSGPAGSAAEEAEPPELAMDQFVRGQGYYKLQMYPQCVASFLEVLDSYPDSLPARLYLAMSHLYQDERAEARTHLEHMLQHVRGRRLKAMLLNAIGCIAAGQRQFGEAEELFLLAAKHDPAMPEPARNLEVCRRGSGKLLYGSDLTLLL</sequence>
<reference evidence="2 3" key="1">
    <citation type="submission" date="2019-09" db="EMBL/GenBank/DDBJ databases">
        <title>Bacillus ochoae sp. nov., Paenibacillus whitsoniae sp. nov., Paenibacillus spiritus sp. nov. Isolated from the Mars Exploration Rover during spacecraft assembly.</title>
        <authorList>
            <person name="Seuylemezian A."/>
            <person name="Vaishampayan P."/>
        </authorList>
    </citation>
    <scope>NUCLEOTIDE SEQUENCE [LARGE SCALE GENOMIC DNA]</scope>
    <source>
        <strain evidence="2 3">MER_111</strain>
    </source>
</reference>
<name>A0A5J5GER1_9BACL</name>
<dbReference type="Gene3D" id="1.25.40.10">
    <property type="entry name" value="Tetratricopeptide repeat domain"/>
    <property type="match status" value="1"/>
</dbReference>
<organism evidence="2 3">
    <name type="scientific">Paenibacillus spiritus</name>
    <dbReference type="NCBI Taxonomy" id="2496557"/>
    <lineage>
        <taxon>Bacteria</taxon>
        <taxon>Bacillati</taxon>
        <taxon>Bacillota</taxon>
        <taxon>Bacilli</taxon>
        <taxon>Bacillales</taxon>
        <taxon>Paenibacillaceae</taxon>
        <taxon>Paenibacillus</taxon>
    </lineage>
</organism>
<dbReference type="EMBL" id="VYKK01000005">
    <property type="protein sequence ID" value="KAA9006272.1"/>
    <property type="molecule type" value="Genomic_DNA"/>
</dbReference>
<feature type="region of interest" description="Disordered" evidence="1">
    <location>
        <begin position="63"/>
        <end position="90"/>
    </location>
</feature>